<feature type="domain" description="N-acetyltransferase" evidence="1">
    <location>
        <begin position="2"/>
        <end position="159"/>
    </location>
</feature>
<dbReference type="GO" id="GO:0016747">
    <property type="term" value="F:acyltransferase activity, transferring groups other than amino-acyl groups"/>
    <property type="evidence" value="ECO:0007669"/>
    <property type="project" value="InterPro"/>
</dbReference>
<protein>
    <submittedName>
        <fullName evidence="2">N-acetyltransferase</fullName>
    </submittedName>
</protein>
<dbReference type="CDD" id="cd04301">
    <property type="entry name" value="NAT_SF"/>
    <property type="match status" value="1"/>
</dbReference>
<dbReference type="InterPro" id="IPR000182">
    <property type="entry name" value="GNAT_dom"/>
</dbReference>
<gene>
    <name evidence="2" type="ORF">Aau02nite_68200</name>
</gene>
<evidence type="ECO:0000313" key="3">
    <source>
        <dbReference type="Proteomes" id="UP000681340"/>
    </source>
</evidence>
<reference evidence="2" key="1">
    <citation type="submission" date="2021-03" db="EMBL/GenBank/DDBJ databases">
        <title>Whole genome shotgun sequence of Actinoplanes auranticolor NBRC 12245.</title>
        <authorList>
            <person name="Komaki H."/>
            <person name="Tamura T."/>
        </authorList>
    </citation>
    <scope>NUCLEOTIDE SEQUENCE</scope>
    <source>
        <strain evidence="2">NBRC 12245</strain>
    </source>
</reference>
<organism evidence="2 3">
    <name type="scientific">Actinoplanes auranticolor</name>
    <dbReference type="NCBI Taxonomy" id="47988"/>
    <lineage>
        <taxon>Bacteria</taxon>
        <taxon>Bacillati</taxon>
        <taxon>Actinomycetota</taxon>
        <taxon>Actinomycetes</taxon>
        <taxon>Micromonosporales</taxon>
        <taxon>Micromonosporaceae</taxon>
        <taxon>Actinoplanes</taxon>
    </lineage>
</organism>
<evidence type="ECO:0000259" key="1">
    <source>
        <dbReference type="PROSITE" id="PS51186"/>
    </source>
</evidence>
<sequence length="159" mass="16856">MIEVRRAGGEDAAEVLRLRGVMMDSVRPGGGDPQSWIGPGIAVVRPLLDPGNDAMAAFVVDKPDGPGLAACVVGTVDQRLPGPNDPTGLRGYVLNVATDPAYRRRGYSRACMTALLAWYAQRGIGAVDLRASAEGEPLYASLGFVRNRDPGMRLVIPAR</sequence>
<name>A0A919SPF0_9ACTN</name>
<dbReference type="Proteomes" id="UP000681340">
    <property type="component" value="Unassembled WGS sequence"/>
</dbReference>
<dbReference type="RefSeq" id="WP_212992676.1">
    <property type="nucleotide sequence ID" value="NZ_BAABEA010000001.1"/>
</dbReference>
<dbReference type="SUPFAM" id="SSF55729">
    <property type="entry name" value="Acyl-CoA N-acyltransferases (Nat)"/>
    <property type="match status" value="1"/>
</dbReference>
<evidence type="ECO:0000313" key="2">
    <source>
        <dbReference type="EMBL" id="GIM75890.1"/>
    </source>
</evidence>
<accession>A0A919SPF0</accession>
<dbReference type="Gene3D" id="3.40.630.30">
    <property type="match status" value="1"/>
</dbReference>
<dbReference type="EMBL" id="BOQL01000058">
    <property type="protein sequence ID" value="GIM75890.1"/>
    <property type="molecule type" value="Genomic_DNA"/>
</dbReference>
<dbReference type="AlphaFoldDB" id="A0A919SPF0"/>
<proteinExistence type="predicted"/>
<keyword evidence="3" id="KW-1185">Reference proteome</keyword>
<dbReference type="InterPro" id="IPR016181">
    <property type="entry name" value="Acyl_CoA_acyltransferase"/>
</dbReference>
<dbReference type="PROSITE" id="PS51186">
    <property type="entry name" value="GNAT"/>
    <property type="match status" value="1"/>
</dbReference>
<dbReference type="Pfam" id="PF00583">
    <property type="entry name" value="Acetyltransf_1"/>
    <property type="match status" value="1"/>
</dbReference>
<comment type="caution">
    <text evidence="2">The sequence shown here is derived from an EMBL/GenBank/DDBJ whole genome shotgun (WGS) entry which is preliminary data.</text>
</comment>